<dbReference type="EMBL" id="NKXS01006175">
    <property type="protein sequence ID" value="PIN01893.1"/>
    <property type="molecule type" value="Genomic_DNA"/>
</dbReference>
<keyword evidence="2" id="KW-1185">Reference proteome</keyword>
<dbReference type="OrthoDB" id="1609008at2759"/>
<evidence type="ECO:0000313" key="2">
    <source>
        <dbReference type="Proteomes" id="UP000231279"/>
    </source>
</evidence>
<sequence length="74" mass="8752">MWLLPSIYLNKSKLKKNGKNKKERLERKRREWNELKLALSYQSQVSILGPVGYGPTTLPLRHSDFVDVFVLFYI</sequence>
<reference evidence="2" key="1">
    <citation type="journal article" date="2018" name="Gigascience">
        <title>Genome assembly of the Pink Ipe (Handroanthus impetiginosus, Bignoniaceae), a highly valued, ecologically keystone Neotropical timber forest tree.</title>
        <authorList>
            <person name="Silva-Junior O.B."/>
            <person name="Grattapaglia D."/>
            <person name="Novaes E."/>
            <person name="Collevatti R.G."/>
        </authorList>
    </citation>
    <scope>NUCLEOTIDE SEQUENCE [LARGE SCALE GENOMIC DNA]</scope>
    <source>
        <strain evidence="2">cv. UFG-1</strain>
    </source>
</reference>
<name>A0A2G9G9C3_9LAMI</name>
<evidence type="ECO:0000313" key="1">
    <source>
        <dbReference type="EMBL" id="PIN01893.1"/>
    </source>
</evidence>
<dbReference type="Proteomes" id="UP000231279">
    <property type="component" value="Unassembled WGS sequence"/>
</dbReference>
<dbReference type="AlphaFoldDB" id="A0A2G9G9C3"/>
<comment type="caution">
    <text evidence="1">The sequence shown here is derived from an EMBL/GenBank/DDBJ whole genome shotgun (WGS) entry which is preliminary data.</text>
</comment>
<proteinExistence type="predicted"/>
<accession>A0A2G9G9C3</accession>
<protein>
    <submittedName>
        <fullName evidence="1">Uncharacterized protein</fullName>
    </submittedName>
</protein>
<gene>
    <name evidence="1" type="ORF">CDL12_25595</name>
</gene>
<organism evidence="1 2">
    <name type="scientific">Handroanthus impetiginosus</name>
    <dbReference type="NCBI Taxonomy" id="429701"/>
    <lineage>
        <taxon>Eukaryota</taxon>
        <taxon>Viridiplantae</taxon>
        <taxon>Streptophyta</taxon>
        <taxon>Embryophyta</taxon>
        <taxon>Tracheophyta</taxon>
        <taxon>Spermatophyta</taxon>
        <taxon>Magnoliopsida</taxon>
        <taxon>eudicotyledons</taxon>
        <taxon>Gunneridae</taxon>
        <taxon>Pentapetalae</taxon>
        <taxon>asterids</taxon>
        <taxon>lamiids</taxon>
        <taxon>Lamiales</taxon>
        <taxon>Bignoniaceae</taxon>
        <taxon>Crescentiina</taxon>
        <taxon>Tabebuia alliance</taxon>
        <taxon>Handroanthus</taxon>
    </lineage>
</organism>